<evidence type="ECO:0000313" key="3">
    <source>
        <dbReference type="Proteomes" id="UP000248706"/>
    </source>
</evidence>
<reference evidence="2 3" key="1">
    <citation type="submission" date="2016-08" db="EMBL/GenBank/DDBJ databases">
        <title>Analysis of Carbohydrate Active Enzymes in Thermogemmatispora T81 Reveals Carbohydrate Degradation Ability.</title>
        <authorList>
            <person name="Tomazini A."/>
            <person name="Lal S."/>
            <person name="Stott M."/>
            <person name="Henrissat B."/>
            <person name="Polikarpov I."/>
            <person name="Sparling R."/>
            <person name="Levin D.B."/>
        </authorList>
    </citation>
    <scope>NUCLEOTIDE SEQUENCE [LARGE SCALE GENOMIC DNA]</scope>
    <source>
        <strain evidence="2 3">T81</strain>
    </source>
</reference>
<dbReference type="EMBL" id="MCIF01000002">
    <property type="protein sequence ID" value="RAQ95983.1"/>
    <property type="molecule type" value="Genomic_DNA"/>
</dbReference>
<proteinExistence type="predicted"/>
<dbReference type="Gene3D" id="3.40.190.120">
    <property type="entry name" value="Osmoprotection protein (prox), domain 2"/>
    <property type="match status" value="1"/>
</dbReference>
<evidence type="ECO:0000313" key="2">
    <source>
        <dbReference type="EMBL" id="RAQ95983.1"/>
    </source>
</evidence>
<evidence type="ECO:0000259" key="1">
    <source>
        <dbReference type="Pfam" id="PF04069"/>
    </source>
</evidence>
<dbReference type="OrthoDB" id="9801163at2"/>
<dbReference type="InterPro" id="IPR007210">
    <property type="entry name" value="ABC_Gly_betaine_transp_sub-bd"/>
</dbReference>
<gene>
    <name evidence="2" type="ORF">A4R35_10595</name>
</gene>
<dbReference type="GO" id="GO:0022857">
    <property type="term" value="F:transmembrane transporter activity"/>
    <property type="evidence" value="ECO:0007669"/>
    <property type="project" value="InterPro"/>
</dbReference>
<accession>A0A328VK57</accession>
<name>A0A328VK57_9CHLR</name>
<dbReference type="AlphaFoldDB" id="A0A328VK57"/>
<dbReference type="RefSeq" id="WP_112429185.1">
    <property type="nucleotide sequence ID" value="NZ_MCIF01000002.1"/>
</dbReference>
<dbReference type="PROSITE" id="PS51257">
    <property type="entry name" value="PROKAR_LIPOPROTEIN"/>
    <property type="match status" value="1"/>
</dbReference>
<dbReference type="Pfam" id="PF04069">
    <property type="entry name" value="OpuAC"/>
    <property type="match status" value="1"/>
</dbReference>
<dbReference type="SUPFAM" id="SSF53850">
    <property type="entry name" value="Periplasmic binding protein-like II"/>
    <property type="match status" value="1"/>
</dbReference>
<dbReference type="Gene3D" id="3.40.190.10">
    <property type="entry name" value="Periplasmic binding protein-like II"/>
    <property type="match status" value="1"/>
</dbReference>
<protein>
    <recommendedName>
        <fullName evidence="1">ABC-type glycine betaine transport system substrate-binding domain-containing protein</fullName>
    </recommendedName>
</protein>
<comment type="caution">
    <text evidence="2">The sequence shown here is derived from an EMBL/GenBank/DDBJ whole genome shotgun (WGS) entry which is preliminary data.</text>
</comment>
<organism evidence="2 3">
    <name type="scientific">Thermogemmatispora tikiterensis</name>
    <dbReference type="NCBI Taxonomy" id="1825093"/>
    <lineage>
        <taxon>Bacteria</taxon>
        <taxon>Bacillati</taxon>
        <taxon>Chloroflexota</taxon>
        <taxon>Ktedonobacteria</taxon>
        <taxon>Thermogemmatisporales</taxon>
        <taxon>Thermogemmatisporaceae</taxon>
        <taxon>Thermogemmatispora</taxon>
    </lineage>
</organism>
<dbReference type="Proteomes" id="UP000248706">
    <property type="component" value="Unassembled WGS sequence"/>
</dbReference>
<feature type="domain" description="ABC-type glycine betaine transport system substrate-binding" evidence="1">
    <location>
        <begin position="46"/>
        <end position="311"/>
    </location>
</feature>
<sequence>MRSVALLARLRALLLLSVVGISLMTLAACGGSSSSGGGSSPNSQITLTVGGKLDVEAQLLTKMYTLLLRHAGFKVIEKPALGTNDVVFNAIMSGAIDLYPEFTATGLQRLGLQTTHDPQKDYELVKQGFESKYKIVWLDVAPLNDTYGICAPKMAAAPLQITKLSQLPAALASQLTVAAPTDGQEPLQTMESIYGIHFKKVIVMDEALTFNAVKQNQAQLNVCYTTSALIDQNGFVLLQDDKNAFPIYNPAPIVREDTLKKAPAIATALNPLAPKLTTQVSIDLQRQVTQAVNSGTPRSQAITQVATNWLKSVGLL</sequence>
<dbReference type="GO" id="GO:0043190">
    <property type="term" value="C:ATP-binding cassette (ABC) transporter complex"/>
    <property type="evidence" value="ECO:0007669"/>
    <property type="project" value="InterPro"/>
</dbReference>
<keyword evidence="3" id="KW-1185">Reference proteome</keyword>